<evidence type="ECO:0000313" key="4">
    <source>
        <dbReference type="Proteomes" id="UP001379533"/>
    </source>
</evidence>
<dbReference type="InterPro" id="IPR020471">
    <property type="entry name" value="AKR"/>
</dbReference>
<protein>
    <submittedName>
        <fullName evidence="3">Aldo/keto reductase</fullName>
    </submittedName>
</protein>
<dbReference type="InterPro" id="IPR050523">
    <property type="entry name" value="AKR_Detox_Biosynth"/>
</dbReference>
<dbReference type="InterPro" id="IPR023210">
    <property type="entry name" value="NADP_OxRdtase_dom"/>
</dbReference>
<proteinExistence type="predicted"/>
<reference evidence="3 4" key="1">
    <citation type="submission" date="2021-12" db="EMBL/GenBank/DDBJ databases">
        <title>Discovery of the Pendulisporaceae a myxobacterial family with distinct sporulation behavior and unique specialized metabolism.</title>
        <authorList>
            <person name="Garcia R."/>
            <person name="Popoff A."/>
            <person name="Bader C.D."/>
            <person name="Loehr J."/>
            <person name="Walesch S."/>
            <person name="Walt C."/>
            <person name="Boldt J."/>
            <person name="Bunk B."/>
            <person name="Haeckl F.J.F.P.J."/>
            <person name="Gunesch A.P."/>
            <person name="Birkelbach J."/>
            <person name="Nuebel U."/>
            <person name="Pietschmann T."/>
            <person name="Bach T."/>
            <person name="Mueller R."/>
        </authorList>
    </citation>
    <scope>NUCLEOTIDE SEQUENCE [LARGE SCALE GENOMIC DNA]</scope>
    <source>
        <strain evidence="3 4">MSr12523</strain>
    </source>
</reference>
<dbReference type="PANTHER" id="PTHR43364">
    <property type="entry name" value="NADH-SPECIFIC METHYLGLYOXAL REDUCTASE-RELATED"/>
    <property type="match status" value="1"/>
</dbReference>
<keyword evidence="1" id="KW-0560">Oxidoreductase</keyword>
<dbReference type="EMBL" id="CP089982">
    <property type="protein sequence ID" value="WXA94881.1"/>
    <property type="molecule type" value="Genomic_DNA"/>
</dbReference>
<dbReference type="PRINTS" id="PR00069">
    <property type="entry name" value="ALDKETRDTASE"/>
</dbReference>
<evidence type="ECO:0000256" key="1">
    <source>
        <dbReference type="ARBA" id="ARBA00023002"/>
    </source>
</evidence>
<dbReference type="Proteomes" id="UP001379533">
    <property type="component" value="Chromosome"/>
</dbReference>
<name>A0ABZ2KET9_9BACT</name>
<sequence>MSLDHYVTLGRSGLRVSPFCLGAMTFGEDLGWGSSVEESTRILDRYIELGGNFVDTANFYTKGHSEKILGDHVGRHPARRDRLVLATKFSGNLYPGDPNGGGSGRKSIMSACENSLRRLQTDYIDLYWLHNWDVHTPIEETMAALDDLVRAGKVRYIGVSDTPAWKVAEANIAARFRGWSAFIGLQIEYSLLERTVEQELVPMALELGLGITPWSPLKSGLLSGKFTRRNGSGSKSDRGWILQDSFNETTWAIVDELEIIAKSHESTVARVALAWVQAQPGVTSTIIGARRLAQLEDNVQALDLKLRAEELSHLDALTKPKLGFPQNMLSWFPEIHNGGTSVNGIYAPASPFGLQKGETPY</sequence>
<keyword evidence="4" id="KW-1185">Reference proteome</keyword>
<dbReference type="Pfam" id="PF00248">
    <property type="entry name" value="Aldo_ket_red"/>
    <property type="match status" value="1"/>
</dbReference>
<evidence type="ECO:0000313" key="3">
    <source>
        <dbReference type="EMBL" id="WXA94881.1"/>
    </source>
</evidence>
<organism evidence="3 4">
    <name type="scientific">Pendulispora brunnea</name>
    <dbReference type="NCBI Taxonomy" id="2905690"/>
    <lineage>
        <taxon>Bacteria</taxon>
        <taxon>Pseudomonadati</taxon>
        <taxon>Myxococcota</taxon>
        <taxon>Myxococcia</taxon>
        <taxon>Myxococcales</taxon>
        <taxon>Sorangiineae</taxon>
        <taxon>Pendulisporaceae</taxon>
        <taxon>Pendulispora</taxon>
    </lineage>
</organism>
<dbReference type="SUPFAM" id="SSF51430">
    <property type="entry name" value="NAD(P)-linked oxidoreductase"/>
    <property type="match status" value="1"/>
</dbReference>
<feature type="domain" description="NADP-dependent oxidoreductase" evidence="2">
    <location>
        <begin position="20"/>
        <end position="317"/>
    </location>
</feature>
<dbReference type="CDD" id="cd19080">
    <property type="entry name" value="AKR_AKR9A_9B"/>
    <property type="match status" value="1"/>
</dbReference>
<dbReference type="RefSeq" id="WP_394845491.1">
    <property type="nucleotide sequence ID" value="NZ_CP089982.1"/>
</dbReference>
<dbReference type="InterPro" id="IPR036812">
    <property type="entry name" value="NAD(P)_OxRdtase_dom_sf"/>
</dbReference>
<accession>A0ABZ2KET9</accession>
<evidence type="ECO:0000259" key="2">
    <source>
        <dbReference type="Pfam" id="PF00248"/>
    </source>
</evidence>
<dbReference type="Gene3D" id="3.20.20.100">
    <property type="entry name" value="NADP-dependent oxidoreductase domain"/>
    <property type="match status" value="1"/>
</dbReference>
<gene>
    <name evidence="3" type="ORF">LZC95_51725</name>
</gene>
<dbReference type="PANTHER" id="PTHR43364:SF4">
    <property type="entry name" value="NAD(P)-LINKED OXIDOREDUCTASE SUPERFAMILY PROTEIN"/>
    <property type="match status" value="1"/>
</dbReference>